<gene>
    <name evidence="4" type="ORF">GH754_08335</name>
</gene>
<evidence type="ECO:0000313" key="5">
    <source>
        <dbReference type="Proteomes" id="UP000480185"/>
    </source>
</evidence>
<dbReference type="PANTHER" id="PTHR42796">
    <property type="entry name" value="FUMARYLACETOACETATE HYDROLASE DOMAIN-CONTAINING PROTEIN 2A-RELATED"/>
    <property type="match status" value="1"/>
</dbReference>
<evidence type="ECO:0000256" key="2">
    <source>
        <dbReference type="ARBA" id="ARBA00022723"/>
    </source>
</evidence>
<dbReference type="AlphaFoldDB" id="A0A6G1X601"/>
<dbReference type="Proteomes" id="UP000480185">
    <property type="component" value="Unassembled WGS sequence"/>
</dbReference>
<comment type="similarity">
    <text evidence="1">Belongs to the FAH family.</text>
</comment>
<dbReference type="RefSeq" id="WP_323741916.1">
    <property type="nucleotide sequence ID" value="NZ_WJNH01000004.1"/>
</dbReference>
<dbReference type="SUPFAM" id="SSF56529">
    <property type="entry name" value="FAH"/>
    <property type="match status" value="1"/>
</dbReference>
<sequence length="314" mass="34849">MKLVSYRHNKTFGSYRVGAVVEEKIIDVNEAYKRYLVFQGDNQLDSADYLVPAQWEDFIALGQASIERGQVALSFVLEHQISDVCFERSDVSIGAPVKSGAKIICVGKNYRDHVAEMSKGGMESDLPTYPVLFSKFDNAIISAAEPIQKSPHTNQLDYEGELALVIGQKASNVPKEEALQYIAGYTIGNDVSARDLQKRTPQWLQGKTLDKSTPVGPWMVTSDEIPDPSSLNIQTFINGEKRQDSNTQHLIFTIPYLIEFISSLITLQPGDIILTGTPNGVGFAMDPPQFLHDGDEVRIEIEKVGVLQNRVSEQ</sequence>
<dbReference type="InterPro" id="IPR036663">
    <property type="entry name" value="Fumarylacetoacetase_C_sf"/>
</dbReference>
<dbReference type="PANTHER" id="PTHR42796:SF4">
    <property type="entry name" value="FUMARYLACETOACETATE HYDROLASE DOMAIN-CONTAINING PROTEIN 2A"/>
    <property type="match status" value="1"/>
</dbReference>
<dbReference type="InterPro" id="IPR051121">
    <property type="entry name" value="FAH"/>
</dbReference>
<keyword evidence="4" id="KW-0378">Hydrolase</keyword>
<evidence type="ECO:0000256" key="1">
    <source>
        <dbReference type="ARBA" id="ARBA00010211"/>
    </source>
</evidence>
<dbReference type="Pfam" id="PF01557">
    <property type="entry name" value="FAA_hydrolase"/>
    <property type="match status" value="1"/>
</dbReference>
<dbReference type="GO" id="GO:0046872">
    <property type="term" value="F:metal ion binding"/>
    <property type="evidence" value="ECO:0007669"/>
    <property type="project" value="UniProtKB-KW"/>
</dbReference>
<comment type="caution">
    <text evidence="4">The sequence shown here is derived from an EMBL/GenBank/DDBJ whole genome shotgun (WGS) entry which is preliminary data.</text>
</comment>
<keyword evidence="2" id="KW-0479">Metal-binding</keyword>
<name>A0A6G1X601_9BACI</name>
<keyword evidence="5" id="KW-1185">Reference proteome</keyword>
<accession>A0A6G1X601</accession>
<protein>
    <submittedName>
        <fullName evidence="4">FAA hydrolase family protein</fullName>
    </submittedName>
</protein>
<organism evidence="4 5">
    <name type="scientific">Salinibacillus xinjiangensis</name>
    <dbReference type="NCBI Taxonomy" id="1229268"/>
    <lineage>
        <taxon>Bacteria</taxon>
        <taxon>Bacillati</taxon>
        <taxon>Bacillota</taxon>
        <taxon>Bacilli</taxon>
        <taxon>Bacillales</taxon>
        <taxon>Bacillaceae</taxon>
        <taxon>Salinibacillus</taxon>
    </lineage>
</organism>
<reference evidence="4 5" key="1">
    <citation type="submission" date="2019-11" db="EMBL/GenBank/DDBJ databases">
        <authorList>
            <person name="Li J."/>
        </authorList>
    </citation>
    <scope>NUCLEOTIDE SEQUENCE [LARGE SCALE GENOMIC DNA]</scope>
    <source>
        <strain evidence="4 5">J4</strain>
    </source>
</reference>
<evidence type="ECO:0000313" key="4">
    <source>
        <dbReference type="EMBL" id="MRG86335.1"/>
    </source>
</evidence>
<dbReference type="EMBL" id="WJNH01000004">
    <property type="protein sequence ID" value="MRG86335.1"/>
    <property type="molecule type" value="Genomic_DNA"/>
</dbReference>
<proteinExistence type="inferred from homology"/>
<dbReference type="FunFam" id="3.90.850.10:FF:000002">
    <property type="entry name" value="2-hydroxyhepta-2,4-diene-1,7-dioate isomerase"/>
    <property type="match status" value="1"/>
</dbReference>
<dbReference type="GO" id="GO:0016853">
    <property type="term" value="F:isomerase activity"/>
    <property type="evidence" value="ECO:0007669"/>
    <property type="project" value="UniProtKB-ARBA"/>
</dbReference>
<evidence type="ECO:0000259" key="3">
    <source>
        <dbReference type="Pfam" id="PF01557"/>
    </source>
</evidence>
<dbReference type="InterPro" id="IPR011234">
    <property type="entry name" value="Fumarylacetoacetase-like_C"/>
</dbReference>
<dbReference type="Gene3D" id="3.90.850.10">
    <property type="entry name" value="Fumarylacetoacetase-like, C-terminal domain"/>
    <property type="match status" value="1"/>
</dbReference>
<dbReference type="GO" id="GO:0016787">
    <property type="term" value="F:hydrolase activity"/>
    <property type="evidence" value="ECO:0007669"/>
    <property type="project" value="UniProtKB-KW"/>
</dbReference>
<feature type="domain" description="Fumarylacetoacetase-like C-terminal" evidence="3">
    <location>
        <begin position="102"/>
        <end position="311"/>
    </location>
</feature>
<dbReference type="GO" id="GO:0019752">
    <property type="term" value="P:carboxylic acid metabolic process"/>
    <property type="evidence" value="ECO:0007669"/>
    <property type="project" value="UniProtKB-ARBA"/>
</dbReference>